<dbReference type="Gene3D" id="2.60.120.260">
    <property type="entry name" value="Galactose-binding domain-like"/>
    <property type="match status" value="1"/>
</dbReference>
<accession>A0ABR2HHP5</accession>
<gene>
    <name evidence="1" type="ORF">M9Y10_018765</name>
</gene>
<protein>
    <recommendedName>
        <fullName evidence="3">BACK domain-containing protein</fullName>
    </recommendedName>
</protein>
<sequence>MSDNTIILSSAGLKNVIARANAEDEFQFIFGNSKMKMNNIFADFISPIVAKMHVLDPTANIIDFTNKIDDITFTDDVLSLIQFLSKGYSININESQISQIQIISILLENEELFSIINEKFDSNINETNIDHYLSNLKFYHKISSTNNFMNYSNIINYIASHFYSIDESKMLSLPIEIVYSIILNSNLVVESEDSLFEFIIKLFNGERLQEQEDQGIDIVSFFEEIEFTELTENKFNEFIEIFSGSEMTQKLWQKVRKCMHPSSTFSDDFDNRYSIRKLEIEYDGIESHRFDGIINFLTQKSGGNVSDNGTVNVTSSSQNGQCEAKYAVDLHNTNSHFQSQSQQNAWIKYDFGKSFKLRPNKYSIRSRDDYDGYHPRNWVIEGSNTGGESESEWAILDRKDNDGSLLGLRKSCIYDIQLPQGSEEGYRYLRMRQIGPDSSGSYYLTLPALEYFGVLIKMNK</sequence>
<evidence type="ECO:0000313" key="2">
    <source>
        <dbReference type="Proteomes" id="UP001470230"/>
    </source>
</evidence>
<keyword evidence="2" id="KW-1185">Reference proteome</keyword>
<evidence type="ECO:0008006" key="3">
    <source>
        <dbReference type="Google" id="ProtNLM"/>
    </source>
</evidence>
<dbReference type="Proteomes" id="UP001470230">
    <property type="component" value="Unassembled WGS sequence"/>
</dbReference>
<dbReference type="EMBL" id="JAPFFF010000027">
    <property type="protein sequence ID" value="KAK8847736.1"/>
    <property type="molecule type" value="Genomic_DNA"/>
</dbReference>
<name>A0ABR2HHP5_9EUKA</name>
<proteinExistence type="predicted"/>
<dbReference type="SUPFAM" id="SSF49785">
    <property type="entry name" value="Galactose-binding domain-like"/>
    <property type="match status" value="1"/>
</dbReference>
<comment type="caution">
    <text evidence="1">The sequence shown here is derived from an EMBL/GenBank/DDBJ whole genome shotgun (WGS) entry which is preliminary data.</text>
</comment>
<dbReference type="InterPro" id="IPR008979">
    <property type="entry name" value="Galactose-bd-like_sf"/>
</dbReference>
<organism evidence="1 2">
    <name type="scientific">Tritrichomonas musculus</name>
    <dbReference type="NCBI Taxonomy" id="1915356"/>
    <lineage>
        <taxon>Eukaryota</taxon>
        <taxon>Metamonada</taxon>
        <taxon>Parabasalia</taxon>
        <taxon>Tritrichomonadida</taxon>
        <taxon>Tritrichomonadidae</taxon>
        <taxon>Tritrichomonas</taxon>
    </lineage>
</organism>
<reference evidence="1 2" key="1">
    <citation type="submission" date="2024-04" db="EMBL/GenBank/DDBJ databases">
        <title>Tritrichomonas musculus Genome.</title>
        <authorList>
            <person name="Alves-Ferreira E."/>
            <person name="Grigg M."/>
            <person name="Lorenzi H."/>
            <person name="Galac M."/>
        </authorList>
    </citation>
    <scope>NUCLEOTIDE SEQUENCE [LARGE SCALE GENOMIC DNA]</scope>
    <source>
        <strain evidence="1 2">EAF2021</strain>
    </source>
</reference>
<evidence type="ECO:0000313" key="1">
    <source>
        <dbReference type="EMBL" id="KAK8847736.1"/>
    </source>
</evidence>